<evidence type="ECO:0008006" key="4">
    <source>
        <dbReference type="Google" id="ProtNLM"/>
    </source>
</evidence>
<dbReference type="Proteomes" id="UP000887013">
    <property type="component" value="Unassembled WGS sequence"/>
</dbReference>
<feature type="transmembrane region" description="Helical" evidence="1">
    <location>
        <begin position="242"/>
        <end position="263"/>
    </location>
</feature>
<organism evidence="2 3">
    <name type="scientific">Nephila pilipes</name>
    <name type="common">Giant wood spider</name>
    <name type="synonym">Nephila maculata</name>
    <dbReference type="NCBI Taxonomy" id="299642"/>
    <lineage>
        <taxon>Eukaryota</taxon>
        <taxon>Metazoa</taxon>
        <taxon>Ecdysozoa</taxon>
        <taxon>Arthropoda</taxon>
        <taxon>Chelicerata</taxon>
        <taxon>Arachnida</taxon>
        <taxon>Araneae</taxon>
        <taxon>Araneomorphae</taxon>
        <taxon>Entelegynae</taxon>
        <taxon>Araneoidea</taxon>
        <taxon>Nephilidae</taxon>
        <taxon>Nephila</taxon>
    </lineage>
</organism>
<keyword evidence="3" id="KW-1185">Reference proteome</keyword>
<proteinExistence type="predicted"/>
<keyword evidence="1" id="KW-1133">Transmembrane helix</keyword>
<evidence type="ECO:0000256" key="1">
    <source>
        <dbReference type="SAM" id="Phobius"/>
    </source>
</evidence>
<evidence type="ECO:0000313" key="2">
    <source>
        <dbReference type="EMBL" id="GFT93970.1"/>
    </source>
</evidence>
<reference evidence="2" key="1">
    <citation type="submission" date="2020-08" db="EMBL/GenBank/DDBJ databases">
        <title>Multicomponent nature underlies the extraordinary mechanical properties of spider dragline silk.</title>
        <authorList>
            <person name="Kono N."/>
            <person name="Nakamura H."/>
            <person name="Mori M."/>
            <person name="Yoshida Y."/>
            <person name="Ohtoshi R."/>
            <person name="Malay A.D."/>
            <person name="Moran D.A.P."/>
            <person name="Tomita M."/>
            <person name="Numata K."/>
            <person name="Arakawa K."/>
        </authorList>
    </citation>
    <scope>NUCLEOTIDE SEQUENCE</scope>
</reference>
<feature type="transmembrane region" description="Helical" evidence="1">
    <location>
        <begin position="132"/>
        <end position="152"/>
    </location>
</feature>
<keyword evidence="1" id="KW-0812">Transmembrane</keyword>
<comment type="caution">
    <text evidence="2">The sequence shown here is derived from an EMBL/GenBank/DDBJ whole genome shotgun (WGS) entry which is preliminary data.</text>
</comment>
<gene>
    <name evidence="2" type="primary">AVEN_262389_1</name>
    <name evidence="2" type="ORF">NPIL_133571</name>
</gene>
<evidence type="ECO:0000313" key="3">
    <source>
        <dbReference type="Proteomes" id="UP000887013"/>
    </source>
</evidence>
<dbReference type="AlphaFoldDB" id="A0A8X6U5K2"/>
<dbReference type="EMBL" id="BMAW01025808">
    <property type="protein sequence ID" value="GFT93970.1"/>
    <property type="molecule type" value="Genomic_DNA"/>
</dbReference>
<feature type="transmembrane region" description="Helical" evidence="1">
    <location>
        <begin position="164"/>
        <end position="186"/>
    </location>
</feature>
<protein>
    <recommendedName>
        <fullName evidence="4">Gustatory receptor</fullName>
    </recommendedName>
</protein>
<sequence length="270" mass="30941">MLSFVDKRRNCLVSVFAYSILIITLDMSYAILFFYSSKYEVLRKVRIESELVSKKLKWFLIVISDINIIVITAISSLVFTSISVYYGLVCIYFDTLCCRLKVQIRNVKDSWDCGRIIYGYLKIRKIMESLEYFMCSSAFIMVVSTMTGLFYMSYNLIFTPKYGYIDYMCYLCGGMYHCSIIGIVILSASAANRATEVAKEAVMSLPGMFPKCYKELKAIFRKDCKQEVCLTLWKIYKIDRSLIITAMGALVNYGILVATLGTVSRSKDKI</sequence>
<accession>A0A8X6U5K2</accession>
<name>A0A8X6U5K2_NEPPI</name>
<feature type="transmembrane region" description="Helical" evidence="1">
    <location>
        <begin position="12"/>
        <end position="35"/>
    </location>
</feature>
<dbReference type="OrthoDB" id="10424731at2759"/>
<keyword evidence="1" id="KW-0472">Membrane</keyword>